<keyword evidence="3" id="KW-0812">Transmembrane</keyword>
<keyword evidence="1" id="KW-0732">Signal</keyword>
<proteinExistence type="predicted"/>
<keyword evidence="3" id="KW-0472">Membrane</keyword>
<evidence type="ECO:0000313" key="6">
    <source>
        <dbReference type="EMBL" id="RBQ14076.1"/>
    </source>
</evidence>
<comment type="caution">
    <text evidence="6">The sequence shown here is derived from an EMBL/GenBank/DDBJ whole genome shotgun (WGS) entry which is preliminary data.</text>
</comment>
<dbReference type="Gene3D" id="3.40.50.1110">
    <property type="entry name" value="SGNH hydrolase"/>
    <property type="match status" value="2"/>
</dbReference>
<evidence type="ECO:0000256" key="2">
    <source>
        <dbReference type="SAM" id="MobiDB-lite"/>
    </source>
</evidence>
<dbReference type="Pfam" id="PF03372">
    <property type="entry name" value="Exo_endo_phos"/>
    <property type="match status" value="1"/>
</dbReference>
<dbReference type="EMBL" id="QMEY01000039">
    <property type="protein sequence ID" value="RBQ14076.1"/>
    <property type="molecule type" value="Genomic_DNA"/>
</dbReference>
<dbReference type="PANTHER" id="PTHR30383:SF31">
    <property type="entry name" value="SGNH HYDROLASE-TYPE ESTERASE DOMAIN-CONTAINING PROTEIN-RELATED"/>
    <property type="match status" value="1"/>
</dbReference>
<dbReference type="InterPro" id="IPR028994">
    <property type="entry name" value="Integrin_alpha_N"/>
</dbReference>
<feature type="transmembrane region" description="Helical" evidence="3">
    <location>
        <begin position="111"/>
        <end position="130"/>
    </location>
</feature>
<dbReference type="InterPro" id="IPR005135">
    <property type="entry name" value="Endo/exonuclease/phosphatase"/>
</dbReference>
<accession>A0A366LJM2</accession>
<dbReference type="Pfam" id="PF13472">
    <property type="entry name" value="Lipase_GDSL_2"/>
    <property type="match status" value="1"/>
</dbReference>
<dbReference type="SUPFAM" id="SSF52266">
    <property type="entry name" value="SGNH hydrolase"/>
    <property type="match status" value="2"/>
</dbReference>
<reference evidence="6 7" key="1">
    <citation type="submission" date="2018-06" db="EMBL/GenBank/DDBJ databases">
        <title>Sphaerisporangium craniellae sp. nov., isolated from a marine sponge in the South China Sea.</title>
        <authorList>
            <person name="Li L."/>
        </authorList>
    </citation>
    <scope>NUCLEOTIDE SEQUENCE [LARGE SCALE GENOMIC DNA]</scope>
    <source>
        <strain evidence="6 7">LHW63015</strain>
    </source>
</reference>
<dbReference type="SUPFAM" id="SSF56219">
    <property type="entry name" value="DNase I-like"/>
    <property type="match status" value="1"/>
</dbReference>
<dbReference type="Pfam" id="PF13517">
    <property type="entry name" value="FG-GAP_3"/>
    <property type="match status" value="2"/>
</dbReference>
<feature type="domain" description="SGNH hydrolase-type esterase" evidence="5">
    <location>
        <begin position="787"/>
        <end position="973"/>
    </location>
</feature>
<sequence length="1617" mass="175557">MITTRGRKWTESGLSTGYRPNYAAISGRVIANTPAAGDARPNAPATHFQRGARRHPTHSQHALCPCPPLGPAPGRFPVVIASPEPRCHNALPGKGQMSGLLGRWRRRTADLLALTLVAGLLVIVPTTPSAQAAVTKVAMTWNLAGGGDTPRTVPALMRDNRVTVAALQEVANGNFMGLTPTNHDVPYLNRDGKPSTPQRWRVEQYTIANDINATAFVIRTHSNNRGLAVVTTDNIANVTANVHVLNIQKDRKDKTAFPALGVKVGDAWYYSIHATTQPKRANNNADLLLEDIATLHGQPGFDSDWAVMGDWNRYPTEDGTAWRAATRNLRGDALTSFSVSQMALSVATDLDPGERIISQGAKTYEGGAQLDYMVAKGAGDNYHASRAKSTHKSDHYPVFFGPASNPGTCVGGPSPSPSPSPADAVRAAAEEACPIDDVPAMAVSMGDSYISGEAGRWQGNANAPDRGDSYGTDRAADGTQVYEKNGDGSDACHRSDVAEIKGAEIAGVPKSRMFNIACSGAETKHLLSESFKGERPQIEQLTDLAGEFQANTIVVSIGGNDLGFAKIVESCGNQFMKFFGSCYLAADRILKERLPNVGRDVARVLSTIRDTMAEAGQDETSYRLIIQSYPSPLPSAEEVRYPGDHYDRYIQGGCPFYDDDLNWTHDGAMKGIGDMLRGAADETGAAFLDLKDAFAGHELCSKSTRQAKSSESLANPIPMAEAEWVRFVQGYTSAGDWVEAIHPNAFGQKVLSDCLTDAVQRMATSNQRHLSCAGRPDGPGMRLRPMALGSSTTWGQGSSHGNGYRDVAGRGLQTLLDGSTPIGSSPPVDWVGSVKVGTMADRDVEGWRGFRIHEIAGKADCAVETYQPNVITLIAGGNDVTQNYEMGGAIGRLESLIEQVGRDAPGTTVLVAGIQHYHDAATDERGEAFTAQIPGLVNRLVGRGLRVVYTDITRLGDADIGSDGVHPNDQGYAKIGEAFVEAAAKAWDRKWIRPPNPQAPDAGSNPCGSRDDGGGDPEDDPHDLGQYWEGRGVIQPEGRPGAVKLWMADINRDRKAEQIVVRKDGSFDFYWNDGPDGNGWKPFTLGKHPFQPHAGADGDLLRFADLDGDGHPDCAFVQPDGTLTVYRWDWSKPMGERMCAIQYVGDPHVYNDGKTGGKLTPPAGVKVRFADVTGGGRDDFLIIRPDGTTTAWFNENFKTDRTMPYLDWQKLNRVAASRGEPSEIRNADLNGDNRDDRILVTPGGGARAWINEGPRGGFSRYRDIGKIAEDSGIARYDVHFPDIDGDGKADFARITSNGRISAWINKLPDDYFDSFHGPGQPVHEPRKLGPSWEPLGLIQPDVRSDAVKLWWADINRDRKAEQVVVKADGSFQFYWNNGPDGQGWKAFTEGEHPFRPPAGADGDKLRFPDLDGDGHPDCAFVEPDGTMKVYRWDWSKPMGQRMCAIPYDGDANVYNEGKTGGKLTPPPGSKVRFADITNRGRDDYLIIRPDGTTTVWINQNFQNNGELAWFEPMRIFDGGDGDREIRHADLNGDGLDDRILVTPGGGARAWISVRGELFSSFRDIGKIAEDSGAARFDVHFPDINGDGKADFARMTSNGQVTAWLNKLPADYFRTFHP</sequence>
<dbReference type="InterPro" id="IPR013517">
    <property type="entry name" value="FG-GAP"/>
</dbReference>
<feature type="region of interest" description="Disordered" evidence="2">
    <location>
        <begin position="992"/>
        <end position="1036"/>
    </location>
</feature>
<dbReference type="PANTHER" id="PTHR30383">
    <property type="entry name" value="THIOESTERASE 1/PROTEASE 1/LYSOPHOSPHOLIPASE L1"/>
    <property type="match status" value="1"/>
</dbReference>
<gene>
    <name evidence="6" type="ORF">DP939_42635</name>
</gene>
<keyword evidence="3" id="KW-1133">Transmembrane helix</keyword>
<evidence type="ECO:0000259" key="5">
    <source>
        <dbReference type="Pfam" id="PF13472"/>
    </source>
</evidence>
<name>A0A366LJM2_9ACTN</name>
<evidence type="ECO:0000256" key="3">
    <source>
        <dbReference type="SAM" id="Phobius"/>
    </source>
</evidence>
<evidence type="ECO:0008006" key="8">
    <source>
        <dbReference type="Google" id="ProtNLM"/>
    </source>
</evidence>
<feature type="domain" description="Endonuclease/exonuclease/phosphatase" evidence="4">
    <location>
        <begin position="139"/>
        <end position="395"/>
    </location>
</feature>
<organism evidence="6 7">
    <name type="scientific">Spongiactinospora rosea</name>
    <dbReference type="NCBI Taxonomy" id="2248750"/>
    <lineage>
        <taxon>Bacteria</taxon>
        <taxon>Bacillati</taxon>
        <taxon>Actinomycetota</taxon>
        <taxon>Actinomycetes</taxon>
        <taxon>Streptosporangiales</taxon>
        <taxon>Streptosporangiaceae</taxon>
        <taxon>Spongiactinospora</taxon>
    </lineage>
</organism>
<protein>
    <recommendedName>
        <fullName evidence="8">SGNH hydrolase-type esterase domain-containing protein</fullName>
    </recommendedName>
</protein>
<dbReference type="InterPro" id="IPR036514">
    <property type="entry name" value="SGNH_hydro_sf"/>
</dbReference>
<dbReference type="CDD" id="cd01833">
    <property type="entry name" value="XynB_like"/>
    <property type="match status" value="1"/>
</dbReference>
<dbReference type="Proteomes" id="UP000253303">
    <property type="component" value="Unassembled WGS sequence"/>
</dbReference>
<dbReference type="InterPro" id="IPR051532">
    <property type="entry name" value="Ester_Hydrolysis_Enzymes"/>
</dbReference>
<evidence type="ECO:0000259" key="4">
    <source>
        <dbReference type="Pfam" id="PF03372"/>
    </source>
</evidence>
<dbReference type="GO" id="GO:0004622">
    <property type="term" value="F:phosphatidylcholine lysophospholipase activity"/>
    <property type="evidence" value="ECO:0007669"/>
    <property type="project" value="TreeGrafter"/>
</dbReference>
<dbReference type="SUPFAM" id="SSF69318">
    <property type="entry name" value="Integrin alpha N-terminal domain"/>
    <property type="match status" value="2"/>
</dbReference>
<evidence type="ECO:0000313" key="7">
    <source>
        <dbReference type="Proteomes" id="UP000253303"/>
    </source>
</evidence>
<dbReference type="InterPro" id="IPR013830">
    <property type="entry name" value="SGNH_hydro"/>
</dbReference>
<evidence type="ECO:0000256" key="1">
    <source>
        <dbReference type="ARBA" id="ARBA00022729"/>
    </source>
</evidence>
<keyword evidence="7" id="KW-1185">Reference proteome</keyword>
<dbReference type="Gene3D" id="3.60.10.10">
    <property type="entry name" value="Endonuclease/exonuclease/phosphatase"/>
    <property type="match status" value="1"/>
</dbReference>
<dbReference type="InterPro" id="IPR036691">
    <property type="entry name" value="Endo/exonu/phosph_ase_sf"/>
</dbReference>